<gene>
    <name evidence="4" type="ORF">MIM_c37270</name>
</gene>
<feature type="domain" description="Ryanodine receptor Ryr" evidence="2">
    <location>
        <begin position="510"/>
        <end position="563"/>
    </location>
</feature>
<evidence type="ECO:0000313" key="5">
    <source>
        <dbReference type="Proteomes" id="UP000019095"/>
    </source>
</evidence>
<dbReference type="GO" id="GO:0006813">
    <property type="term" value="P:potassium ion transport"/>
    <property type="evidence" value="ECO:0007669"/>
    <property type="project" value="InterPro"/>
</dbReference>
<dbReference type="OrthoDB" id="4228364at2"/>
<dbReference type="InterPro" id="IPR050721">
    <property type="entry name" value="Trk_Ktr_HKT_K-transport"/>
</dbReference>
<evidence type="ECO:0000256" key="1">
    <source>
        <dbReference type="SAM" id="MobiDB-lite"/>
    </source>
</evidence>
<protein>
    <submittedName>
        <fullName evidence="4">Putative Ryr-like NAD(P)-binding Rossmann-fold domain-containing protein</fullName>
    </submittedName>
</protein>
<dbReference type="PANTHER" id="PTHR43833">
    <property type="entry name" value="POTASSIUM CHANNEL PROTEIN 2-RELATED-RELATED"/>
    <property type="match status" value="1"/>
</dbReference>
<dbReference type="RefSeq" id="WP_025374485.1">
    <property type="nucleotide sequence ID" value="NZ_CP003915.1"/>
</dbReference>
<dbReference type="Proteomes" id="UP000019095">
    <property type="component" value="Chromosome"/>
</dbReference>
<evidence type="ECO:0000313" key="4">
    <source>
        <dbReference type="EMBL" id="AHG65784.1"/>
    </source>
</evidence>
<dbReference type="KEGG" id="amim:MIM_c37270"/>
<feature type="domain" description="RCK N-terminal" evidence="3">
    <location>
        <begin position="109"/>
        <end position="198"/>
    </location>
</feature>
<dbReference type="SUPFAM" id="SSF51735">
    <property type="entry name" value="NAD(P)-binding Rossmann-fold domains"/>
    <property type="match status" value="1"/>
</dbReference>
<dbReference type="Pfam" id="PF02254">
    <property type="entry name" value="TrkA_N"/>
    <property type="match status" value="1"/>
</dbReference>
<dbReference type="AlphaFoldDB" id="W0PFK7"/>
<dbReference type="PATRIC" id="fig|1247726.3.peg.4116"/>
<dbReference type="Gene3D" id="3.40.50.720">
    <property type="entry name" value="NAD(P)-binding Rossmann-like Domain"/>
    <property type="match status" value="1"/>
</dbReference>
<feature type="region of interest" description="Disordered" evidence="1">
    <location>
        <begin position="569"/>
        <end position="592"/>
    </location>
</feature>
<dbReference type="eggNOG" id="COG1226">
    <property type="taxonomic scope" value="Bacteria"/>
</dbReference>
<keyword evidence="5" id="KW-1185">Reference proteome</keyword>
<dbReference type="PANTHER" id="PTHR43833:SF11">
    <property type="entry name" value="VOLTAGE-GATED POTASSIUM CHANNEL KCH"/>
    <property type="match status" value="1"/>
</dbReference>
<dbReference type="InterPro" id="IPR036291">
    <property type="entry name" value="NAD(P)-bd_dom_sf"/>
</dbReference>
<dbReference type="STRING" id="1247726.MIM_c37270"/>
<evidence type="ECO:0000259" key="2">
    <source>
        <dbReference type="Pfam" id="PF02026"/>
    </source>
</evidence>
<name>W0PFK7_ADVMD</name>
<reference evidence="4 5" key="1">
    <citation type="journal article" date="2014" name="Microbiology">
        <title>Unravelling the complete genome sequence of Advenella mimigardefordensis strain DPN7T and novel insights in the catabolism of the xenobiotic polythioester precursor 3,3'-dithiodipropionate.</title>
        <authorList>
            <person name="Wubbeler J.H."/>
            <person name="Hiessl S."/>
            <person name="Schuldes J."/>
            <person name="Thurmer A."/>
            <person name="Daniel R."/>
            <person name="Steinbuchel A."/>
        </authorList>
    </citation>
    <scope>NUCLEOTIDE SEQUENCE [LARGE SCALE GENOMIC DNA]</scope>
    <source>
        <strain evidence="5">DSM 17166 / LMG 22922 / DPN7</strain>
    </source>
</reference>
<dbReference type="InterPro" id="IPR003148">
    <property type="entry name" value="RCK_N"/>
</dbReference>
<evidence type="ECO:0000259" key="3">
    <source>
        <dbReference type="Pfam" id="PF02254"/>
    </source>
</evidence>
<dbReference type="Pfam" id="PF02026">
    <property type="entry name" value="RyR"/>
    <property type="match status" value="1"/>
</dbReference>
<organism evidence="4 5">
    <name type="scientific">Advenella mimigardefordensis (strain DSM 17166 / LMG 22922 / DPN7)</name>
    <dbReference type="NCBI Taxonomy" id="1247726"/>
    <lineage>
        <taxon>Bacteria</taxon>
        <taxon>Pseudomonadati</taxon>
        <taxon>Pseudomonadota</taxon>
        <taxon>Betaproteobacteria</taxon>
        <taxon>Burkholderiales</taxon>
        <taxon>Alcaligenaceae</taxon>
    </lineage>
</organism>
<dbReference type="EMBL" id="CP003915">
    <property type="protein sequence ID" value="AHG65784.1"/>
    <property type="molecule type" value="Genomic_DNA"/>
</dbReference>
<sequence>MKLSRRTKSILVLLGGLAVIVLTWNGLGKQYPQINEWLYLPERLYRTLRTLMGSDPVASSLPPENLPWQLTLVKIVVTVALLAGMYRIAQKLFVEYYTQFRLLFRRNQILVIGINQKGRALLGDLKNTHDTTGVAIELNAEHRNAGALRREGHLVYFGDATQSTVLQDAGIRSARFMICFLDKEQTTINVVQALHQITQKHPGKYQVRCFLHIGNAKVSAMLQQSDYFEDEKQNGIDLRFFNHHQMIARQFFARLPYDYAQNMQDPQAVFRLIVFGTGPTARALLVQALQVMHTLNPASPDIIVYGANAEQMGRELAAEYPGAAMVSSIKFMTFDGAYEPILNELVIDPPEHLVPVVIVAFDDDSANLKLSLEILHATPADVFRVYVLNYQNDGLNALLRSRQSRLNRLTFFGSLESVCQVELITQERLDITARSIHEDYLQQLAPQQGSISESEAFKQSWDMLNEQARDTNRAQADHIAYKLAMCGKLVGTPEQGAGVHGALSFTAEEVQMLAQVEHARWVAQRYLAGWRYGPQRDDRRRLHPSMVDWATLSEPEKQKDRDVIFRIPYLVPDKPGRPGDSGEPGKQGKPSA</sequence>
<proteinExistence type="predicted"/>
<accession>W0PFK7</accession>
<dbReference type="HOGENOM" id="CLU_029337_0_0_4"/>
<dbReference type="InterPro" id="IPR003032">
    <property type="entry name" value="Ryanodine_rcpt"/>
</dbReference>
<dbReference type="Gene3D" id="6.20.350.10">
    <property type="match status" value="1"/>
</dbReference>